<dbReference type="Proteomes" id="UP001500037">
    <property type="component" value="Unassembled WGS sequence"/>
</dbReference>
<feature type="signal peptide" evidence="2">
    <location>
        <begin position="1"/>
        <end position="31"/>
    </location>
</feature>
<protein>
    <recommendedName>
        <fullName evidence="3">F5/8 type C domain-containing protein</fullName>
    </recommendedName>
</protein>
<evidence type="ECO:0000256" key="2">
    <source>
        <dbReference type="SAM" id="SignalP"/>
    </source>
</evidence>
<dbReference type="EMBL" id="BAAALF010000015">
    <property type="protein sequence ID" value="GAA1225365.1"/>
    <property type="molecule type" value="Genomic_DNA"/>
</dbReference>
<reference evidence="4 5" key="1">
    <citation type="journal article" date="2019" name="Int. J. Syst. Evol. Microbiol.">
        <title>The Global Catalogue of Microorganisms (GCM) 10K type strain sequencing project: providing services to taxonomists for standard genome sequencing and annotation.</title>
        <authorList>
            <consortium name="The Broad Institute Genomics Platform"/>
            <consortium name="The Broad Institute Genome Sequencing Center for Infectious Disease"/>
            <person name="Wu L."/>
            <person name="Ma J."/>
        </authorList>
    </citation>
    <scope>NUCLEOTIDE SEQUENCE [LARGE SCALE GENOMIC DNA]</scope>
    <source>
        <strain evidence="4 5">JCM 13004</strain>
    </source>
</reference>
<dbReference type="PROSITE" id="PS51318">
    <property type="entry name" value="TAT"/>
    <property type="match status" value="1"/>
</dbReference>
<dbReference type="InterPro" id="IPR000421">
    <property type="entry name" value="FA58C"/>
</dbReference>
<evidence type="ECO:0000313" key="4">
    <source>
        <dbReference type="EMBL" id="GAA1225365.1"/>
    </source>
</evidence>
<feature type="region of interest" description="Disordered" evidence="1">
    <location>
        <begin position="63"/>
        <end position="93"/>
    </location>
</feature>
<dbReference type="InterPro" id="IPR006311">
    <property type="entry name" value="TAT_signal"/>
</dbReference>
<feature type="compositionally biased region" description="Low complexity" evidence="1">
    <location>
        <begin position="264"/>
        <end position="276"/>
    </location>
</feature>
<dbReference type="RefSeq" id="WP_344440407.1">
    <property type="nucleotide sequence ID" value="NZ_BAAALF010000015.1"/>
</dbReference>
<keyword evidence="2" id="KW-0732">Signal</keyword>
<feature type="domain" description="F5/8 type C" evidence="3">
    <location>
        <begin position="140"/>
        <end position="292"/>
    </location>
</feature>
<name>A0ABN1VW64_9ACTN</name>
<accession>A0ABN1VW64</accession>
<gene>
    <name evidence="4" type="ORF">GCM10009665_14690</name>
</gene>
<evidence type="ECO:0000259" key="3">
    <source>
        <dbReference type="PROSITE" id="PS50022"/>
    </source>
</evidence>
<keyword evidence="5" id="KW-1185">Reference proteome</keyword>
<dbReference type="Pfam" id="PF22633">
    <property type="entry name" value="F5_F8_type_C_2"/>
    <property type="match status" value="1"/>
</dbReference>
<dbReference type="InterPro" id="IPR008979">
    <property type="entry name" value="Galactose-bd-like_sf"/>
</dbReference>
<organism evidence="4 5">
    <name type="scientific">Kitasatospora nipponensis</name>
    <dbReference type="NCBI Taxonomy" id="258049"/>
    <lineage>
        <taxon>Bacteria</taxon>
        <taxon>Bacillati</taxon>
        <taxon>Actinomycetota</taxon>
        <taxon>Actinomycetes</taxon>
        <taxon>Kitasatosporales</taxon>
        <taxon>Streptomycetaceae</taxon>
        <taxon>Kitasatospora</taxon>
    </lineage>
</organism>
<dbReference type="SUPFAM" id="SSF51445">
    <property type="entry name" value="(Trans)glycosidases"/>
    <property type="match status" value="1"/>
</dbReference>
<dbReference type="InterPro" id="IPR013780">
    <property type="entry name" value="Glyco_hydro_b"/>
</dbReference>
<dbReference type="SUPFAM" id="SSF49785">
    <property type="entry name" value="Galactose-binding domain-like"/>
    <property type="match status" value="1"/>
</dbReference>
<dbReference type="Gene3D" id="2.60.120.260">
    <property type="entry name" value="Galactose-binding domain-like"/>
    <property type="match status" value="2"/>
</dbReference>
<comment type="caution">
    <text evidence="4">The sequence shown here is derived from an EMBL/GenBank/DDBJ whole genome shotgun (WGS) entry which is preliminary data.</text>
</comment>
<feature type="region of interest" description="Disordered" evidence="1">
    <location>
        <begin position="255"/>
        <end position="276"/>
    </location>
</feature>
<evidence type="ECO:0000256" key="1">
    <source>
        <dbReference type="SAM" id="MobiDB-lite"/>
    </source>
</evidence>
<sequence>MPPLRRRTAASLAAGALLAAGIGGLTTGSAAASSQAITVSSTSSASFNPYQGLGTTIDSFDAVQGMTHNPANGDTDPSGGSPGTRPKPGFDSDLFTTAQAMSATNMAHLATSGLRPLSYRLVTELREETWHWGNSGSFSAGTKGYWDSSGTTTSAPVTESYGYDVAHGGTSRPGGEAAYVSRLDDGDSSSFWKSNPYLDQTYTGVPNSNHPAWAVVDLGGSTTVNTVKISWANPYAVSYQVQVWVPDSGATSPFDDPGKGVWKTPSGGSVSTGTGGSATVSIASTKAEFVRVLMQTSSGTCANGDSGDPRNCVGFAIKELSAGNTSGGSFTDAVKHGNETVQSVTYTSSNDPAEDASSVRQFDQPGIDTVFDSGAAQNLPVMVPVPLLYSTPQNAVDLLKYLESKGRKIASVEIGEEPDGQYVTPEDYAALWSQWATAIHAFDPNLILGGPALQDSTAAVWNDTDKTATDWGTRFIAALRADGHLGDLKYYSFEQYPVFDVNNSTDAYNLLLNEPSRSASVLAQLKATIPANIPLVVTEQSSYGDGVQDGLWQADFLGSMFTGGLAGDYNYQALPQHLYSGIASNLFTADSNGQWTGNTSTYFASSILGNTWLQPVDAAQQLYTVTVPSTPASTGQQLVTAYAVHRPDGTWALMVVNKSKTATYKFPVSISGGNGFSGQVSSYSWGPAQYVWSQSGNNGSASPDNGPALTTVNSAGNGTSYTFLPYSITVLQGSVAGTAPADDFSLAAAPTAASVVAGSAATTSVTTAVTSGAAQSVALSAAGLPTGASAAFSPASVTAGGFSTLSISTSASTPAGSYPVTLTGTGAQASHSTTFTLTVTPQGQTGGGVANGGFETGDFTSWTTSGTASVISGTLHSGSHAALVGSYKHETTGDSSAAQTFTAPAGSSNLSFWYRSDCQDGDVGYGWSTATLKDQTAGTTATVLAHTCPTNTDWHQVTAPVTAGHAYTLTLISHDDGDSGGVDPTSTTYDDVTVG</sequence>
<dbReference type="Gene3D" id="2.60.40.1180">
    <property type="entry name" value="Golgi alpha-mannosidase II"/>
    <property type="match status" value="1"/>
</dbReference>
<dbReference type="InterPro" id="IPR017853">
    <property type="entry name" value="GH"/>
</dbReference>
<proteinExistence type="predicted"/>
<feature type="chain" id="PRO_5047319015" description="F5/8 type C domain-containing protein" evidence="2">
    <location>
        <begin position="32"/>
        <end position="995"/>
    </location>
</feature>
<dbReference type="PROSITE" id="PS50022">
    <property type="entry name" value="FA58C_3"/>
    <property type="match status" value="1"/>
</dbReference>
<dbReference type="Gene3D" id="3.20.20.80">
    <property type="entry name" value="Glycosidases"/>
    <property type="match status" value="1"/>
</dbReference>
<evidence type="ECO:0000313" key="5">
    <source>
        <dbReference type="Proteomes" id="UP001500037"/>
    </source>
</evidence>